<feature type="signal peptide" evidence="8">
    <location>
        <begin position="1"/>
        <end position="23"/>
    </location>
</feature>
<comment type="function">
    <text evidence="3">Transferrins are iron binding transport proteins which bind Fe(3+) ion in association with the binding of an anion, usually bicarbonate.</text>
</comment>
<evidence type="ECO:0000313" key="10">
    <source>
        <dbReference type="Proteomes" id="UP000504606"/>
    </source>
</evidence>
<feature type="disulfide bond" evidence="6">
    <location>
        <begin position="206"/>
        <end position="215"/>
    </location>
</feature>
<evidence type="ECO:0000256" key="2">
    <source>
        <dbReference type="ARBA" id="ARBA00023157"/>
    </source>
</evidence>
<organism evidence="10 11">
    <name type="scientific">Frankliniella occidentalis</name>
    <name type="common">Western flower thrips</name>
    <name type="synonym">Euthrips occidentalis</name>
    <dbReference type="NCBI Taxonomy" id="133901"/>
    <lineage>
        <taxon>Eukaryota</taxon>
        <taxon>Metazoa</taxon>
        <taxon>Ecdysozoa</taxon>
        <taxon>Arthropoda</taxon>
        <taxon>Hexapoda</taxon>
        <taxon>Insecta</taxon>
        <taxon>Pterygota</taxon>
        <taxon>Neoptera</taxon>
        <taxon>Paraneoptera</taxon>
        <taxon>Thysanoptera</taxon>
        <taxon>Terebrantia</taxon>
        <taxon>Thripoidea</taxon>
        <taxon>Thripidae</taxon>
        <taxon>Frankliniella</taxon>
    </lineage>
</organism>
<keyword evidence="3" id="KW-0410">Iron transport</keyword>
<evidence type="ECO:0000256" key="7">
    <source>
        <dbReference type="SAM" id="Phobius"/>
    </source>
</evidence>
<evidence type="ECO:0000259" key="9">
    <source>
        <dbReference type="PROSITE" id="PS51408"/>
    </source>
</evidence>
<keyword evidence="3 5" id="KW-0479">Metal-binding</keyword>
<dbReference type="Gene3D" id="3.40.190.10">
    <property type="entry name" value="Periplasmic binding protein-like II"/>
    <property type="match status" value="3"/>
</dbReference>
<dbReference type="Pfam" id="PF00405">
    <property type="entry name" value="Transferrin"/>
    <property type="match status" value="2"/>
</dbReference>
<keyword evidence="3 5" id="KW-0408">Iron</keyword>
<keyword evidence="1" id="KW-0677">Repeat</keyword>
<keyword evidence="10" id="KW-1185">Reference proteome</keyword>
<feature type="binding site" evidence="5">
    <location>
        <position position="429"/>
    </location>
    <ligand>
        <name>Fe(3+)</name>
        <dbReference type="ChEBI" id="CHEBI:29034"/>
        <label>1</label>
    </ligand>
</feature>
<feature type="domain" description="Transferrin-like" evidence="9">
    <location>
        <begin position="27"/>
        <end position="370"/>
    </location>
</feature>
<dbReference type="InterPro" id="IPR016357">
    <property type="entry name" value="Transferrin"/>
</dbReference>
<feature type="chain" id="PRO_5026987868" description="Transferrin" evidence="8">
    <location>
        <begin position="24"/>
        <end position="758"/>
    </location>
</feature>
<keyword evidence="3" id="KW-0813">Transport</keyword>
<protein>
    <recommendedName>
        <fullName evidence="3">Transferrin</fullName>
    </recommendedName>
</protein>
<dbReference type="RefSeq" id="XP_026287716.1">
    <property type="nucleotide sequence ID" value="XM_026431931.2"/>
</dbReference>
<feature type="disulfide bond" evidence="6">
    <location>
        <begin position="377"/>
        <end position="414"/>
    </location>
</feature>
<dbReference type="GO" id="GO:0046872">
    <property type="term" value="F:metal ion binding"/>
    <property type="evidence" value="ECO:0007669"/>
    <property type="project" value="UniProtKB-KW"/>
</dbReference>
<evidence type="ECO:0000256" key="8">
    <source>
        <dbReference type="SAM" id="SignalP"/>
    </source>
</evidence>
<feature type="disulfide bond" evidence="6">
    <location>
        <begin position="30"/>
        <end position="61"/>
    </location>
</feature>
<dbReference type="Proteomes" id="UP000504606">
    <property type="component" value="Unplaced"/>
</dbReference>
<evidence type="ECO:0000256" key="1">
    <source>
        <dbReference type="ARBA" id="ARBA00022737"/>
    </source>
</evidence>
<evidence type="ECO:0000256" key="4">
    <source>
        <dbReference type="PIRSR" id="PIRSR002549-2"/>
    </source>
</evidence>
<evidence type="ECO:0000256" key="6">
    <source>
        <dbReference type="PIRSR" id="PIRSR002549-4"/>
    </source>
</evidence>
<keyword evidence="7" id="KW-0472">Membrane</keyword>
<evidence type="ECO:0000256" key="5">
    <source>
        <dbReference type="PIRSR" id="PIRSR002549-3"/>
    </source>
</evidence>
<dbReference type="AlphaFoldDB" id="A0A6J1TAF8"/>
<dbReference type="CDD" id="cd13529">
    <property type="entry name" value="PBP2_transferrin"/>
    <property type="match status" value="1"/>
</dbReference>
<proteinExistence type="inferred from homology"/>
<keyword evidence="7" id="KW-0812">Transmembrane</keyword>
<sequence>MAPRPALLLVAALLVVATHHAAAIKVYKACASERVPAYTCAGLTKGNTEANCARVVDSADCVRQLVSKHVDFGVLTAEEILLASKIPKLNDETRVVSEIRHVERLNEPFAFETVVVVKADYTGLLSGLKDKKFCHPGFSDSQIWTDRVLKHFHRTVVPQTCNNLVPRVEEEYDNLGAYFKEACIPGDWSRSEYRDDQLKRKHPELCALCDSPERCSYNSHRYGTHEAALSCLTNNGGEVAYVALQYVQSYFGINKDRKQQADPKDYRFLCPNGSMQTIGSARPCTWIQQPWNAIVSRRDIATELQGKLKAWLPASYTRAKDSWTDSLADLLFSERSKLVDPPPSATSLADYMARGRNDTLGPATPEGQQCRPSVRWCVSGALEAEKCEVLRQGAFNYGLEPAIKCIPASNMWECMAAVRNMTADILAIDAEYSHLARKTFGLSGLIYQDSDNDRAYRILAVVRAESGIKQLSDLKQKSACFPEFGGLAWTAWVDAARSRKLLPKKCPSSDAASEYLYRACAPGADDSLHNPNSNTKTRTSLCALCPDVNRDGVTPNPSVSKCGTYNNSYFADAGAMRCLNDKRGDVAFVDLRALTEVDQTGLVKLLPDYRDDEYRVLCRNGSASSQVGLLVDAKCALSTGIVGEIVTRNPETTIAKDAALLLLELEYWFGYGAKHYESALNIFGQYRGVDDVIFKKSAVGFVSIYDKENLLAQDFSGLMDRNAGCNLEGAGSAVTAAPALVLGLLLGAAALTMLSRSH</sequence>
<feature type="disulfide bond" evidence="6">
    <location>
        <begin position="40"/>
        <end position="52"/>
    </location>
</feature>
<dbReference type="GO" id="GO:0055037">
    <property type="term" value="C:recycling endosome"/>
    <property type="evidence" value="ECO:0007669"/>
    <property type="project" value="TreeGrafter"/>
</dbReference>
<dbReference type="GO" id="GO:0006826">
    <property type="term" value="P:iron ion transport"/>
    <property type="evidence" value="ECO:0007669"/>
    <property type="project" value="UniProtKB-KW"/>
</dbReference>
<feature type="binding site" evidence="4">
    <location>
        <position position="488"/>
    </location>
    <ligand>
        <name>hydrogencarbonate</name>
        <dbReference type="ChEBI" id="CHEBI:17544"/>
        <label>1</label>
    </ligand>
</feature>
<feature type="transmembrane region" description="Helical" evidence="7">
    <location>
        <begin position="733"/>
        <end position="754"/>
    </location>
</feature>
<keyword evidence="2 6" id="KW-1015">Disulfide bond</keyword>
<evidence type="ECO:0000313" key="11">
    <source>
        <dbReference type="RefSeq" id="XP_026287716.1"/>
    </source>
</evidence>
<feature type="disulfide bond" evidence="6">
    <location>
        <begin position="134"/>
        <end position="231"/>
    </location>
</feature>
<dbReference type="PANTHER" id="PTHR11485">
    <property type="entry name" value="TRANSFERRIN"/>
    <property type="match status" value="1"/>
</dbReference>
<feature type="disulfide bond" evidence="6">
    <location>
        <begin position="387"/>
        <end position="405"/>
    </location>
</feature>
<keyword evidence="8" id="KW-0732">Signal</keyword>
<dbReference type="PRINTS" id="PR00422">
    <property type="entry name" value="TRANSFERRIN"/>
</dbReference>
<feature type="disulfide bond" evidence="6">
    <location>
        <begin position="480"/>
        <end position="578"/>
    </location>
</feature>
<evidence type="ECO:0000256" key="3">
    <source>
        <dbReference type="PIRNR" id="PIRNR002549"/>
    </source>
</evidence>
<accession>A0A6J1TAF8</accession>
<feature type="disulfide bond" evidence="6">
    <location>
        <begin position="520"/>
        <end position="545"/>
    </location>
</feature>
<dbReference type="SUPFAM" id="SSF53850">
    <property type="entry name" value="Periplasmic binding protein-like II"/>
    <property type="match status" value="2"/>
</dbReference>
<dbReference type="KEGG" id="foc:113213022"/>
<dbReference type="InterPro" id="IPR001156">
    <property type="entry name" value="Transferrin-like_dom"/>
</dbReference>
<dbReference type="GO" id="GO:0005886">
    <property type="term" value="C:plasma membrane"/>
    <property type="evidence" value="ECO:0007669"/>
    <property type="project" value="TreeGrafter"/>
</dbReference>
<dbReference type="OrthoDB" id="8183540at2759"/>
<feature type="domain" description="Transferrin-like" evidence="9">
    <location>
        <begin position="374"/>
        <end position="723"/>
    </location>
</feature>
<feature type="binding site" evidence="5">
    <location>
        <position position="456"/>
    </location>
    <ligand>
        <name>Fe(3+)</name>
        <dbReference type="ChEBI" id="CHEBI:29034"/>
        <label>1</label>
    </ligand>
</feature>
<feature type="disulfide bond" evidence="6">
    <location>
        <begin position="618"/>
        <end position="635"/>
    </location>
</feature>
<name>A0A6J1TAF8_FRAOC</name>
<dbReference type="SMART" id="SM00094">
    <property type="entry name" value="TR_FER"/>
    <property type="match status" value="1"/>
</dbReference>
<dbReference type="PROSITE" id="PS51408">
    <property type="entry name" value="TRANSFERRIN_LIKE_4"/>
    <property type="match status" value="2"/>
</dbReference>
<feature type="disulfide bond" evidence="6">
    <location>
        <begin position="542"/>
        <end position="562"/>
    </location>
</feature>
<reference evidence="11" key="1">
    <citation type="submission" date="2025-08" db="UniProtKB">
        <authorList>
            <consortium name="RefSeq"/>
        </authorList>
    </citation>
    <scope>IDENTIFICATION</scope>
    <source>
        <tissue evidence="11">Whole organism</tissue>
    </source>
</reference>
<gene>
    <name evidence="11" type="primary">LOC113213022</name>
</gene>
<keyword evidence="7" id="KW-1133">Transmembrane helix</keyword>
<feature type="disulfide bond" evidence="6">
    <location>
        <begin position="270"/>
        <end position="284"/>
    </location>
</feature>
<dbReference type="PIRSF" id="PIRSF002549">
    <property type="entry name" value="Transferrin"/>
    <property type="match status" value="1"/>
</dbReference>
<dbReference type="GO" id="GO:0005769">
    <property type="term" value="C:early endosome"/>
    <property type="evidence" value="ECO:0007669"/>
    <property type="project" value="TreeGrafter"/>
</dbReference>
<feature type="disulfide bond" evidence="6">
    <location>
        <begin position="183"/>
        <end position="209"/>
    </location>
</feature>
<dbReference type="GeneID" id="113213022"/>
<dbReference type="PANTHER" id="PTHR11485:SF57">
    <property type="entry name" value="TRANSFERRIN"/>
    <property type="match status" value="1"/>
</dbReference>
<keyword evidence="3" id="KW-0406">Ion transport</keyword>
<dbReference type="GO" id="GO:0005615">
    <property type="term" value="C:extracellular space"/>
    <property type="evidence" value="ECO:0007669"/>
    <property type="project" value="InterPro"/>
</dbReference>
<comment type="similarity">
    <text evidence="3">Belongs to the transferrin family.</text>
</comment>